<dbReference type="OrthoDB" id="1738954at2759"/>
<dbReference type="Proteomes" id="UP001152797">
    <property type="component" value="Unassembled WGS sequence"/>
</dbReference>
<evidence type="ECO:0000313" key="4">
    <source>
        <dbReference type="EMBL" id="CAI3975548.1"/>
    </source>
</evidence>
<evidence type="ECO:0000259" key="3">
    <source>
        <dbReference type="Pfam" id="PF13417"/>
    </source>
</evidence>
<keyword evidence="7" id="KW-1185">Reference proteome</keyword>
<dbReference type="InterPro" id="IPR036282">
    <property type="entry name" value="Glutathione-S-Trfase_C_sf"/>
</dbReference>
<feature type="signal peptide" evidence="1">
    <location>
        <begin position="1"/>
        <end position="29"/>
    </location>
</feature>
<evidence type="ECO:0000313" key="5">
    <source>
        <dbReference type="EMBL" id="CAL1128923.1"/>
    </source>
</evidence>
<feature type="domain" description="GST N-terminal" evidence="3">
    <location>
        <begin position="61"/>
        <end position="128"/>
    </location>
</feature>
<dbReference type="InterPro" id="IPR004045">
    <property type="entry name" value="Glutathione_S-Trfase_N"/>
</dbReference>
<dbReference type="Gene3D" id="3.40.30.10">
    <property type="entry name" value="Glutaredoxin"/>
    <property type="match status" value="1"/>
</dbReference>
<dbReference type="EMBL" id="CAMXCT020000211">
    <property type="protein sequence ID" value="CAL1128923.1"/>
    <property type="molecule type" value="Genomic_DNA"/>
</dbReference>
<dbReference type="NCBIfam" id="NF007702">
    <property type="entry name" value="PRK10387.1"/>
    <property type="match status" value="1"/>
</dbReference>
<dbReference type="PROSITE" id="PS00195">
    <property type="entry name" value="GLUTAREDOXIN_1"/>
    <property type="match status" value="1"/>
</dbReference>
<comment type="caution">
    <text evidence="4">The sequence shown here is derived from an EMBL/GenBank/DDBJ whole genome shotgun (WGS) entry which is preliminary data.</text>
</comment>
<dbReference type="EMBL" id="CAMXCT010000211">
    <property type="protein sequence ID" value="CAI3975548.1"/>
    <property type="molecule type" value="Genomic_DNA"/>
</dbReference>
<dbReference type="Pfam" id="PF13417">
    <property type="entry name" value="GST_N_3"/>
    <property type="match status" value="1"/>
</dbReference>
<dbReference type="InterPro" id="IPR036249">
    <property type="entry name" value="Thioredoxin-like_sf"/>
</dbReference>
<accession>A0A9P1BNE0</accession>
<sequence>MHSLHHRAPACRTGALVLCLAGLLTLKEGTSRTWVPLVARRASEWGRAATEEELTQQVPTLYVYDHCPFCVRARMIFGLKRMPFKLDFLMNDDVVTPTKMTGKKVLPILKMDGEAMGESLDIVAKIDAIGKPILAKAADRKDIDQWLKDNKDLMRKLTRPRDASALYPEFATRAARATWVMNHPLSGSSFEEALESSEDPCYELSWLRPPGWDAIGCDWMRW</sequence>
<feature type="domain" description="Glutaredoxin 2 C-terminal" evidence="2">
    <location>
        <begin position="142"/>
        <end position="199"/>
    </location>
</feature>
<evidence type="ECO:0000259" key="2">
    <source>
        <dbReference type="Pfam" id="PF04399"/>
    </source>
</evidence>
<dbReference type="SUPFAM" id="SSF52833">
    <property type="entry name" value="Thioredoxin-like"/>
    <property type="match status" value="1"/>
</dbReference>
<dbReference type="Pfam" id="PF04399">
    <property type="entry name" value="Glutaredoxin2_C"/>
    <property type="match status" value="1"/>
</dbReference>
<keyword evidence="1" id="KW-0732">Signal</keyword>
<dbReference type="EMBL" id="CAMXCT030000211">
    <property type="protein sequence ID" value="CAL4762860.1"/>
    <property type="molecule type" value="Genomic_DNA"/>
</dbReference>
<dbReference type="SUPFAM" id="SSF47616">
    <property type="entry name" value="GST C-terminal domain-like"/>
    <property type="match status" value="1"/>
</dbReference>
<reference evidence="4" key="1">
    <citation type="submission" date="2022-10" db="EMBL/GenBank/DDBJ databases">
        <authorList>
            <person name="Chen Y."/>
            <person name="Dougan E. K."/>
            <person name="Chan C."/>
            <person name="Rhodes N."/>
            <person name="Thang M."/>
        </authorList>
    </citation>
    <scope>NUCLEOTIDE SEQUENCE</scope>
</reference>
<organism evidence="4">
    <name type="scientific">Cladocopium goreaui</name>
    <dbReference type="NCBI Taxonomy" id="2562237"/>
    <lineage>
        <taxon>Eukaryota</taxon>
        <taxon>Sar</taxon>
        <taxon>Alveolata</taxon>
        <taxon>Dinophyceae</taxon>
        <taxon>Suessiales</taxon>
        <taxon>Symbiodiniaceae</taxon>
        <taxon>Cladocopium</taxon>
    </lineage>
</organism>
<name>A0A9P1BNE0_9DINO</name>
<protein>
    <submittedName>
        <fullName evidence="6">Glutaredoxin 2 (Grx2)</fullName>
    </submittedName>
</protein>
<evidence type="ECO:0000313" key="6">
    <source>
        <dbReference type="EMBL" id="CAL4762860.1"/>
    </source>
</evidence>
<reference evidence="5" key="2">
    <citation type="submission" date="2024-04" db="EMBL/GenBank/DDBJ databases">
        <authorList>
            <person name="Chen Y."/>
            <person name="Shah S."/>
            <person name="Dougan E. K."/>
            <person name="Thang M."/>
            <person name="Chan C."/>
        </authorList>
    </citation>
    <scope>NUCLEOTIDE SEQUENCE [LARGE SCALE GENOMIC DNA]</scope>
</reference>
<dbReference type="AlphaFoldDB" id="A0A9P1BNE0"/>
<dbReference type="InterPro" id="IPR011767">
    <property type="entry name" value="GLR_AS"/>
</dbReference>
<evidence type="ECO:0000313" key="7">
    <source>
        <dbReference type="Proteomes" id="UP001152797"/>
    </source>
</evidence>
<dbReference type="Gene3D" id="1.20.1050.10">
    <property type="match status" value="1"/>
</dbReference>
<dbReference type="InterPro" id="IPR007494">
    <property type="entry name" value="Glutaredoxin2_C"/>
</dbReference>
<gene>
    <name evidence="4" type="ORF">C1SCF055_LOCUS3850</name>
</gene>
<proteinExistence type="predicted"/>
<evidence type="ECO:0000256" key="1">
    <source>
        <dbReference type="SAM" id="SignalP"/>
    </source>
</evidence>
<feature type="chain" id="PRO_5043269633" evidence="1">
    <location>
        <begin position="30"/>
        <end position="222"/>
    </location>
</feature>